<dbReference type="InterPro" id="IPR036410">
    <property type="entry name" value="HSP_DnaJ_Cys-rich_dom_sf"/>
</dbReference>
<feature type="region of interest" description="Disordered" evidence="1">
    <location>
        <begin position="1"/>
        <end position="33"/>
    </location>
</feature>
<dbReference type="AlphaFoldDB" id="A0ABD5ERR1"/>
<dbReference type="RefSeq" id="WP_093825254.1">
    <property type="nucleotide sequence ID" value="NZ_JAVRES010000009.1"/>
</dbReference>
<proteinExistence type="predicted"/>
<protein>
    <recommendedName>
        <fullName evidence="4">Molecular chaperone DnaJ</fullName>
    </recommendedName>
</protein>
<evidence type="ECO:0000313" key="2">
    <source>
        <dbReference type="EMBL" id="MDT0436917.1"/>
    </source>
</evidence>
<evidence type="ECO:0008006" key="4">
    <source>
        <dbReference type="Google" id="ProtNLM"/>
    </source>
</evidence>
<reference evidence="3" key="1">
    <citation type="submission" date="2023-07" db="EMBL/GenBank/DDBJ databases">
        <title>30 novel species of actinomycetes from the DSMZ collection.</title>
        <authorList>
            <person name="Nouioui I."/>
        </authorList>
    </citation>
    <scope>NUCLEOTIDE SEQUENCE [LARGE SCALE GENOMIC DNA]</scope>
    <source>
        <strain evidence="3">DSM 41981</strain>
    </source>
</reference>
<evidence type="ECO:0000256" key="1">
    <source>
        <dbReference type="SAM" id="MobiDB-lite"/>
    </source>
</evidence>
<feature type="compositionally biased region" description="Basic and acidic residues" evidence="1">
    <location>
        <begin position="1"/>
        <end position="18"/>
    </location>
</feature>
<sequence length="60" mass="6580">MPRNDSRPRTCRDCDGHASAKVTTGQRDRDGSRQTLTVTCPVCKGTGTSRRVTHPTHTGR</sequence>
<dbReference type="Proteomes" id="UP001183535">
    <property type="component" value="Unassembled WGS sequence"/>
</dbReference>
<accession>A0ABD5ERR1</accession>
<dbReference type="SUPFAM" id="SSF57938">
    <property type="entry name" value="DnaJ/Hsp40 cysteine-rich domain"/>
    <property type="match status" value="1"/>
</dbReference>
<organism evidence="2 3">
    <name type="scientific">Streptomyces doudnae</name>
    <dbReference type="NCBI Taxonomy" id="3075536"/>
    <lineage>
        <taxon>Bacteria</taxon>
        <taxon>Bacillati</taxon>
        <taxon>Actinomycetota</taxon>
        <taxon>Actinomycetes</taxon>
        <taxon>Kitasatosporales</taxon>
        <taxon>Streptomycetaceae</taxon>
        <taxon>Streptomyces</taxon>
    </lineage>
</organism>
<gene>
    <name evidence="2" type="ORF">RM877_19715</name>
</gene>
<keyword evidence="3" id="KW-1185">Reference proteome</keyword>
<dbReference type="EMBL" id="JAVRES010000009">
    <property type="protein sequence ID" value="MDT0436917.1"/>
    <property type="molecule type" value="Genomic_DNA"/>
</dbReference>
<evidence type="ECO:0000313" key="3">
    <source>
        <dbReference type="Proteomes" id="UP001183535"/>
    </source>
</evidence>
<name>A0ABD5ERR1_9ACTN</name>
<comment type="caution">
    <text evidence="2">The sequence shown here is derived from an EMBL/GenBank/DDBJ whole genome shotgun (WGS) entry which is preliminary data.</text>
</comment>